<dbReference type="OrthoDB" id="5962185at2759"/>
<dbReference type="PANTHER" id="PTHR11232">
    <property type="entry name" value="PHOSPHOTYROSINE INTERACTION DOMAIN-CONTAINING FAMILY MEMBER"/>
    <property type="match status" value="1"/>
</dbReference>
<dbReference type="Pfam" id="PF14719">
    <property type="entry name" value="PID_2"/>
    <property type="match status" value="1"/>
</dbReference>
<feature type="region of interest" description="Disordered" evidence="1">
    <location>
        <begin position="115"/>
        <end position="159"/>
    </location>
</feature>
<feature type="compositionally biased region" description="Acidic residues" evidence="1">
    <location>
        <begin position="217"/>
        <end position="233"/>
    </location>
</feature>
<dbReference type="PANTHER" id="PTHR11232:SF2">
    <property type="entry name" value="FI05246P"/>
    <property type="match status" value="1"/>
</dbReference>
<organism evidence="3 4">
    <name type="scientific">Allacma fusca</name>
    <dbReference type="NCBI Taxonomy" id="39272"/>
    <lineage>
        <taxon>Eukaryota</taxon>
        <taxon>Metazoa</taxon>
        <taxon>Ecdysozoa</taxon>
        <taxon>Arthropoda</taxon>
        <taxon>Hexapoda</taxon>
        <taxon>Collembola</taxon>
        <taxon>Symphypleona</taxon>
        <taxon>Sminthuridae</taxon>
        <taxon>Allacma</taxon>
    </lineage>
</organism>
<protein>
    <recommendedName>
        <fullName evidence="2">PID domain-containing protein</fullName>
    </recommendedName>
</protein>
<dbReference type="Proteomes" id="UP000708208">
    <property type="component" value="Unassembled WGS sequence"/>
</dbReference>
<comment type="caution">
    <text evidence="3">The sequence shown here is derived from an EMBL/GenBank/DDBJ whole genome shotgun (WGS) entry which is preliminary data.</text>
</comment>
<feature type="region of interest" description="Disordered" evidence="1">
    <location>
        <begin position="185"/>
        <end position="249"/>
    </location>
</feature>
<feature type="compositionally biased region" description="Polar residues" evidence="1">
    <location>
        <begin position="239"/>
        <end position="249"/>
    </location>
</feature>
<keyword evidence="4" id="KW-1185">Reference proteome</keyword>
<evidence type="ECO:0000259" key="2">
    <source>
        <dbReference type="Pfam" id="PF14719"/>
    </source>
</evidence>
<proteinExistence type="predicted"/>
<feature type="domain" description="PID" evidence="2">
    <location>
        <begin position="1"/>
        <end position="137"/>
    </location>
</feature>
<evidence type="ECO:0000256" key="1">
    <source>
        <dbReference type="SAM" id="MobiDB-lite"/>
    </source>
</evidence>
<feature type="compositionally biased region" description="Low complexity" evidence="1">
    <location>
        <begin position="194"/>
        <end position="203"/>
    </location>
</feature>
<evidence type="ECO:0000313" key="3">
    <source>
        <dbReference type="EMBL" id="CAG7829436.1"/>
    </source>
</evidence>
<reference evidence="3" key="1">
    <citation type="submission" date="2021-06" db="EMBL/GenBank/DDBJ databases">
        <authorList>
            <person name="Hodson N. C."/>
            <person name="Mongue J. A."/>
            <person name="Jaron S. K."/>
        </authorList>
    </citation>
    <scope>NUCLEOTIDE SEQUENCE</scope>
</reference>
<dbReference type="EMBL" id="CAJVCH010551437">
    <property type="protein sequence ID" value="CAG7829436.1"/>
    <property type="molecule type" value="Genomic_DNA"/>
</dbReference>
<name>A0A8J2LCE2_9HEXA</name>
<dbReference type="AlphaFoldDB" id="A0A8J2LCE2"/>
<accession>A0A8J2LCE2</accession>
<evidence type="ECO:0000313" key="4">
    <source>
        <dbReference type="Proteomes" id="UP000708208"/>
    </source>
</evidence>
<sequence length="263" mass="29728">MTVTVTPSGLKAQTVEHGLTEYWANRLTWTGVPADYPKLFCWIYRHEGRKLKQELRCHAVLCPTHERAQCLATSLKNRLAEALFDFRREKLLRQNARLSIVQSLYPTNYCGHLHSQNYKPPPEKARSAPKLTSIEENDEPSLPSPEICEEPSTISEEPNCSSLNLPTLNCYSKVMLHLLELPQMSENSPEYPGSSNSDPVNDSSDSDSHDEFVGQELNDDNISDESGYSEETVDPIMSGNKTKPQTMNQQQPLVLFDNLSFQI</sequence>
<dbReference type="InterPro" id="IPR051133">
    <property type="entry name" value="Adapter_Engulfment-Domain"/>
</dbReference>
<gene>
    <name evidence="3" type="ORF">AFUS01_LOCUS39298</name>
</gene>
<dbReference type="InterPro" id="IPR006020">
    <property type="entry name" value="PTB/PI_dom"/>
</dbReference>